<reference evidence="3 4" key="1">
    <citation type="submission" date="2022-12" db="EMBL/GenBank/DDBJ databases">
        <authorList>
            <person name="Mo P."/>
        </authorList>
    </citation>
    <scope>NUCLEOTIDE SEQUENCE [LARGE SCALE GENOMIC DNA]</scope>
    <source>
        <strain evidence="3 4">HUAS 2-6</strain>
    </source>
</reference>
<dbReference type="CDD" id="cd06974">
    <property type="entry name" value="TerD_like"/>
    <property type="match status" value="1"/>
</dbReference>
<protein>
    <submittedName>
        <fullName evidence="3">TerD family protein</fullName>
    </submittedName>
</protein>
<evidence type="ECO:0000313" key="3">
    <source>
        <dbReference type="EMBL" id="WBO69148.1"/>
    </source>
</evidence>
<name>A0ABY7PI63_9ACTN</name>
<evidence type="ECO:0000313" key="4">
    <source>
        <dbReference type="Proteomes" id="UP001212326"/>
    </source>
</evidence>
<dbReference type="Pfam" id="PF02342">
    <property type="entry name" value="TerD"/>
    <property type="match status" value="1"/>
</dbReference>
<accession>A0ABY7PI63</accession>
<proteinExistence type="inferred from homology"/>
<dbReference type="Gene3D" id="2.60.60.30">
    <property type="entry name" value="sav2460 like domains"/>
    <property type="match status" value="1"/>
</dbReference>
<dbReference type="PANTHER" id="PTHR32097">
    <property type="entry name" value="CAMP-BINDING PROTEIN 1-RELATED"/>
    <property type="match status" value="1"/>
</dbReference>
<keyword evidence="4" id="KW-1185">Reference proteome</keyword>
<dbReference type="RefSeq" id="WP_270086361.1">
    <property type="nucleotide sequence ID" value="NZ_CP115300.1"/>
</dbReference>
<feature type="domain" description="TerD" evidence="2">
    <location>
        <begin position="14"/>
        <end position="180"/>
    </location>
</feature>
<evidence type="ECO:0000259" key="2">
    <source>
        <dbReference type="Pfam" id="PF02342"/>
    </source>
</evidence>
<dbReference type="InterPro" id="IPR003325">
    <property type="entry name" value="TerD"/>
</dbReference>
<comment type="similarity">
    <text evidence="1">Belongs to the CAPAB/TerDEXZ family.</text>
</comment>
<dbReference type="InterPro" id="IPR051324">
    <property type="entry name" value="Stress/Tellurium_Resist"/>
</dbReference>
<dbReference type="Proteomes" id="UP001212326">
    <property type="component" value="Chromosome"/>
</dbReference>
<sequence>MLDRAGTSRHGSDGGACKVSGGGKALGKVEVRLKWDPSPLGETPRHLDIIAATYSADDPYGRPVYVVHYESRSPDGTITMTRHSETGMGFGFVEVMVLEFDRLAPVYGRVVVGVAIHQDGGPRTFGDMSNAGVVVVQRYEQLLADDFAQVADATATTVAEFTRAPSGAWEMREMIRGFDSDPVLFCAEMGSPQH</sequence>
<evidence type="ECO:0000256" key="1">
    <source>
        <dbReference type="ARBA" id="ARBA00008775"/>
    </source>
</evidence>
<dbReference type="PANTHER" id="PTHR32097:SF4">
    <property type="entry name" value="GENERAL STRESS PROTEIN 16U"/>
    <property type="match status" value="1"/>
</dbReference>
<dbReference type="EMBL" id="CP115300">
    <property type="protein sequence ID" value="WBO69148.1"/>
    <property type="molecule type" value="Genomic_DNA"/>
</dbReference>
<organism evidence="3 4">
    <name type="scientific">Streptomyces camelliae</name>
    <dbReference type="NCBI Taxonomy" id="3004093"/>
    <lineage>
        <taxon>Bacteria</taxon>
        <taxon>Bacillati</taxon>
        <taxon>Actinomycetota</taxon>
        <taxon>Actinomycetes</taxon>
        <taxon>Kitasatosporales</taxon>
        <taxon>Streptomycetaceae</taxon>
        <taxon>Streptomyces</taxon>
    </lineage>
</organism>
<gene>
    <name evidence="3" type="ORF">O1G22_07625</name>
</gene>